<evidence type="ECO:0000256" key="1">
    <source>
        <dbReference type="ARBA" id="ARBA00004141"/>
    </source>
</evidence>
<keyword evidence="5 7" id="KW-0472">Membrane</keyword>
<evidence type="ECO:0000313" key="10">
    <source>
        <dbReference type="Proteomes" id="UP001428341"/>
    </source>
</evidence>
<dbReference type="Pfam" id="PF00892">
    <property type="entry name" value="EamA"/>
    <property type="match status" value="2"/>
</dbReference>
<protein>
    <recommendedName>
        <fullName evidence="8">EamA domain-containing protein</fullName>
    </recommendedName>
</protein>
<dbReference type="EMBL" id="JBCGBO010000007">
    <property type="protein sequence ID" value="KAK9188958.1"/>
    <property type="molecule type" value="Genomic_DNA"/>
</dbReference>
<dbReference type="Proteomes" id="UP001428341">
    <property type="component" value="Unassembled WGS sequence"/>
</dbReference>
<organism evidence="9 10">
    <name type="scientific">Citrus x changshan-huyou</name>
    <dbReference type="NCBI Taxonomy" id="2935761"/>
    <lineage>
        <taxon>Eukaryota</taxon>
        <taxon>Viridiplantae</taxon>
        <taxon>Streptophyta</taxon>
        <taxon>Embryophyta</taxon>
        <taxon>Tracheophyta</taxon>
        <taxon>Spermatophyta</taxon>
        <taxon>Magnoliopsida</taxon>
        <taxon>eudicotyledons</taxon>
        <taxon>Gunneridae</taxon>
        <taxon>Pentapetalae</taxon>
        <taxon>rosids</taxon>
        <taxon>malvids</taxon>
        <taxon>Sapindales</taxon>
        <taxon>Rutaceae</taxon>
        <taxon>Aurantioideae</taxon>
        <taxon>Citrus</taxon>
    </lineage>
</organism>
<dbReference type="InterPro" id="IPR000620">
    <property type="entry name" value="EamA_dom"/>
</dbReference>
<evidence type="ECO:0000256" key="2">
    <source>
        <dbReference type="ARBA" id="ARBA00007635"/>
    </source>
</evidence>
<dbReference type="GO" id="GO:0022857">
    <property type="term" value="F:transmembrane transporter activity"/>
    <property type="evidence" value="ECO:0007669"/>
    <property type="project" value="InterPro"/>
</dbReference>
<evidence type="ECO:0000256" key="4">
    <source>
        <dbReference type="ARBA" id="ARBA00022989"/>
    </source>
</evidence>
<dbReference type="SUPFAM" id="SSF103481">
    <property type="entry name" value="Multidrug resistance efflux transporter EmrE"/>
    <property type="match status" value="2"/>
</dbReference>
<reference evidence="9 10" key="1">
    <citation type="submission" date="2024-05" db="EMBL/GenBank/DDBJ databases">
        <title>Haplotype-resolved chromosome-level genome assembly of Huyou (Citrus changshanensis).</title>
        <authorList>
            <person name="Miao C."/>
            <person name="Chen W."/>
            <person name="Wu Y."/>
            <person name="Wang L."/>
            <person name="Zhao S."/>
            <person name="Grierson D."/>
            <person name="Xu C."/>
            <person name="Chen K."/>
        </authorList>
    </citation>
    <scope>NUCLEOTIDE SEQUENCE [LARGE SCALE GENOMIC DNA]</scope>
    <source>
        <strain evidence="9">01-14</strain>
        <tissue evidence="9">Leaf</tissue>
    </source>
</reference>
<feature type="transmembrane region" description="Helical" evidence="7">
    <location>
        <begin position="646"/>
        <end position="667"/>
    </location>
</feature>
<dbReference type="AlphaFoldDB" id="A0AAP0QGR6"/>
<feature type="transmembrane region" description="Helical" evidence="7">
    <location>
        <begin position="561"/>
        <end position="581"/>
    </location>
</feature>
<feature type="transmembrane region" description="Helical" evidence="7">
    <location>
        <begin position="207"/>
        <end position="228"/>
    </location>
</feature>
<feature type="compositionally biased region" description="Basic and acidic residues" evidence="6">
    <location>
        <begin position="678"/>
        <end position="687"/>
    </location>
</feature>
<sequence>MGKVGLAPVIGMMMAECAQVGLMFAAKAAMSNGMSNLVFVFYSNAFASLVLLPASLLFHRSQIPPLTLPVLSAFFLLGFLGTSSQFFGYAGIYYSSPTLSTAMLNLVPGFTFILAIIFGMEKLDWKSSSSLAKSVGTIVLITGAFIMTYYKGPHLLMTSSPPNLSLQFFMPQTNWVIGGLLLAIDCVFTSAWLIVQASILEKFSAELIVVFFYCFFVAIQSAILCLVMERDLSSWSLKPGVRLVAVLYSAVFGSAFQVGVCTWCLHRTGPVFVAMFKPLGIVISAAVGTIFLGETVYLGRNMGGTIKFVTLQRKVELWSWSKLNPSCLHLRMDMLYEEKSNAFLMMRGQMEEEMVPFTLMVIMEGCTIGLTIVTKTAMNGGMSPFVFIAYTNALGSIILLPYSFFFHHRGSEAAAGGRIEQPLFTLPLMLRFFFLGLTGVAISQNLAFFGLYYSSPIVVCVMGLLIPAISFLLSIITRLVEYGCNSNNNNNDNNVNPRTTKLDWRSSSIRVKVIGTLISIMGAIYVQVYRGPFIRKAASDDKLEAKINPPLLIFYSTPDRWVLGSTLLAASSLSVCVWNIIQVGTIKQYPQVMKVVSFYSLAGTIHTVHVSCAKMKGHLYVPMFKPFGIVFATAFGLTFFTNSLHYGSVIGAVITGMGYYTVTWGNIREDELLRKGHNSKDAADDQKVPLLQEDSQV</sequence>
<feature type="transmembrane region" description="Helical" evidence="7">
    <location>
        <begin position="385"/>
        <end position="407"/>
    </location>
</feature>
<dbReference type="GO" id="GO:0016020">
    <property type="term" value="C:membrane"/>
    <property type="evidence" value="ECO:0007669"/>
    <property type="project" value="UniProtKB-SubCell"/>
</dbReference>
<feature type="transmembrane region" description="Helical" evidence="7">
    <location>
        <begin position="428"/>
        <end position="447"/>
    </location>
</feature>
<dbReference type="InterPro" id="IPR030184">
    <property type="entry name" value="WAT1-related"/>
</dbReference>
<proteinExistence type="inferred from homology"/>
<feature type="transmembrane region" description="Helical" evidence="7">
    <location>
        <begin position="271"/>
        <end position="292"/>
    </location>
</feature>
<feature type="transmembrane region" description="Helical" evidence="7">
    <location>
        <begin position="131"/>
        <end position="150"/>
    </location>
</feature>
<evidence type="ECO:0000313" key="9">
    <source>
        <dbReference type="EMBL" id="KAK9188958.1"/>
    </source>
</evidence>
<comment type="caution">
    <text evidence="9">The sequence shown here is derived from an EMBL/GenBank/DDBJ whole genome shotgun (WGS) entry which is preliminary data.</text>
</comment>
<feature type="transmembrane region" description="Helical" evidence="7">
    <location>
        <begin position="354"/>
        <end position="373"/>
    </location>
</feature>
<feature type="transmembrane region" description="Helical" evidence="7">
    <location>
        <begin position="453"/>
        <end position="476"/>
    </location>
</feature>
<feature type="transmembrane region" description="Helical" evidence="7">
    <location>
        <begin position="6"/>
        <end position="25"/>
    </location>
</feature>
<feature type="transmembrane region" description="Helical" evidence="7">
    <location>
        <begin position="240"/>
        <end position="265"/>
    </location>
</feature>
<comment type="similarity">
    <text evidence="2">Belongs to the drug/metabolite transporter (DMT) superfamily. Plant drug/metabolite exporter (P-DME) (TC 2.A.7.4) family.</text>
</comment>
<accession>A0AAP0QGR6</accession>
<feature type="transmembrane region" description="Helical" evidence="7">
    <location>
        <begin position="175"/>
        <end position="195"/>
    </location>
</feature>
<keyword evidence="3 7" id="KW-0812">Transmembrane</keyword>
<name>A0AAP0QGR6_9ROSI</name>
<dbReference type="PANTHER" id="PTHR31218">
    <property type="entry name" value="WAT1-RELATED PROTEIN"/>
    <property type="match status" value="1"/>
</dbReference>
<evidence type="ECO:0000256" key="7">
    <source>
        <dbReference type="SAM" id="Phobius"/>
    </source>
</evidence>
<comment type="subcellular location">
    <subcellularLocation>
        <location evidence="1">Membrane</location>
        <topology evidence="1">Multi-pass membrane protein</topology>
    </subcellularLocation>
</comment>
<feature type="transmembrane region" description="Helical" evidence="7">
    <location>
        <begin position="70"/>
        <end position="90"/>
    </location>
</feature>
<feature type="transmembrane region" description="Helical" evidence="7">
    <location>
        <begin position="37"/>
        <end position="58"/>
    </location>
</feature>
<keyword evidence="4 7" id="KW-1133">Transmembrane helix</keyword>
<feature type="domain" description="EamA" evidence="8">
    <location>
        <begin position="20"/>
        <end position="142"/>
    </location>
</feature>
<feature type="transmembrane region" description="Helical" evidence="7">
    <location>
        <begin position="102"/>
        <end position="119"/>
    </location>
</feature>
<gene>
    <name evidence="9" type="ORF">WN944_020363</name>
</gene>
<evidence type="ECO:0000256" key="6">
    <source>
        <dbReference type="SAM" id="MobiDB-lite"/>
    </source>
</evidence>
<evidence type="ECO:0000259" key="8">
    <source>
        <dbReference type="Pfam" id="PF00892"/>
    </source>
</evidence>
<evidence type="ECO:0000256" key="5">
    <source>
        <dbReference type="ARBA" id="ARBA00023136"/>
    </source>
</evidence>
<feature type="transmembrane region" description="Helical" evidence="7">
    <location>
        <begin position="619"/>
        <end position="640"/>
    </location>
</feature>
<keyword evidence="10" id="KW-1185">Reference proteome</keyword>
<feature type="transmembrane region" description="Helical" evidence="7">
    <location>
        <begin position="511"/>
        <end position="529"/>
    </location>
</feature>
<dbReference type="InterPro" id="IPR037185">
    <property type="entry name" value="EmrE-like"/>
</dbReference>
<feature type="region of interest" description="Disordered" evidence="6">
    <location>
        <begin position="678"/>
        <end position="697"/>
    </location>
</feature>
<feature type="domain" description="EamA" evidence="8">
    <location>
        <begin position="370"/>
        <end position="476"/>
    </location>
</feature>
<evidence type="ECO:0000256" key="3">
    <source>
        <dbReference type="ARBA" id="ARBA00022692"/>
    </source>
</evidence>